<dbReference type="AlphaFoldDB" id="A0A844ZYZ2"/>
<name>A0A844ZYZ2_9SPHN</name>
<comment type="caution">
    <text evidence="2">The sequence shown here is derived from an EMBL/GenBank/DDBJ whole genome shotgun (WGS) entry which is preliminary data.</text>
</comment>
<keyword evidence="3" id="KW-1185">Reference proteome</keyword>
<keyword evidence="1" id="KW-0812">Transmembrane</keyword>
<keyword evidence="1" id="KW-0472">Membrane</keyword>
<feature type="transmembrane region" description="Helical" evidence="1">
    <location>
        <begin position="60"/>
        <end position="81"/>
    </location>
</feature>
<proteinExistence type="predicted"/>
<evidence type="ECO:0000256" key="1">
    <source>
        <dbReference type="SAM" id="Phobius"/>
    </source>
</evidence>
<reference evidence="2 3" key="1">
    <citation type="submission" date="2019-12" db="EMBL/GenBank/DDBJ databases">
        <title>Genomic-based taxomic classification of the family Erythrobacteraceae.</title>
        <authorList>
            <person name="Xu L."/>
        </authorList>
    </citation>
    <scope>NUCLEOTIDE SEQUENCE [LARGE SCALE GENOMIC DNA]</scope>
    <source>
        <strain evidence="2 3">KCTC 52763</strain>
    </source>
</reference>
<feature type="transmembrane region" description="Helical" evidence="1">
    <location>
        <begin position="143"/>
        <end position="162"/>
    </location>
</feature>
<dbReference type="OrthoDB" id="7595476at2"/>
<feature type="transmembrane region" description="Helical" evidence="1">
    <location>
        <begin position="110"/>
        <end position="131"/>
    </location>
</feature>
<evidence type="ECO:0000313" key="3">
    <source>
        <dbReference type="Proteomes" id="UP000442714"/>
    </source>
</evidence>
<dbReference type="Proteomes" id="UP000442714">
    <property type="component" value="Unassembled WGS sequence"/>
</dbReference>
<organism evidence="2 3">
    <name type="scientific">Pontixanthobacter aquaemixtae</name>
    <dbReference type="NCBI Taxonomy" id="1958940"/>
    <lineage>
        <taxon>Bacteria</taxon>
        <taxon>Pseudomonadati</taxon>
        <taxon>Pseudomonadota</taxon>
        <taxon>Alphaproteobacteria</taxon>
        <taxon>Sphingomonadales</taxon>
        <taxon>Erythrobacteraceae</taxon>
        <taxon>Pontixanthobacter</taxon>
    </lineage>
</organism>
<feature type="transmembrane region" description="Helical" evidence="1">
    <location>
        <begin position="174"/>
        <end position="191"/>
    </location>
</feature>
<dbReference type="EMBL" id="WTYX01000002">
    <property type="protein sequence ID" value="MXO91957.1"/>
    <property type="molecule type" value="Genomic_DNA"/>
</dbReference>
<protein>
    <submittedName>
        <fullName evidence="2">Uncharacterized protein</fullName>
    </submittedName>
</protein>
<evidence type="ECO:0000313" key="2">
    <source>
        <dbReference type="EMBL" id="MXO91957.1"/>
    </source>
</evidence>
<keyword evidence="1" id="KW-1133">Transmembrane helix</keyword>
<sequence length="212" mass="22541">MLTDAVARMIEIFRMVSPLPAFAFSGLSGCWVHLSTAAIKLDHAMEALSLGRNRRDGMKFVRRIAALLAAALGTYVVAVVANSQFVMNAHNVPISFSDRFNMTAFDVSNMWLYLVIILVALLLGFLIAALVKRLLPRLSRYAFPVAGAAAIGATLGLMYIVFQTVPISGARSAMGFLSQVIAGGIGGWIFARMAGGAANSGTKPSENAKTVS</sequence>
<gene>
    <name evidence="2" type="ORF">GRI41_14070</name>
</gene>
<dbReference type="RefSeq" id="WP_160605765.1">
    <property type="nucleotide sequence ID" value="NZ_WTYX01000002.1"/>
</dbReference>
<accession>A0A844ZYZ2</accession>